<evidence type="ECO:0000256" key="6">
    <source>
        <dbReference type="ARBA" id="ARBA00022884"/>
    </source>
</evidence>
<evidence type="ECO:0000256" key="3">
    <source>
        <dbReference type="ARBA" id="ARBA00022722"/>
    </source>
</evidence>
<keyword evidence="3" id="KW-0540">Nuclease</keyword>
<keyword evidence="5" id="KW-0378">Hydrolase</keyword>
<evidence type="ECO:0000256" key="7">
    <source>
        <dbReference type="ARBA" id="ARBA00023016"/>
    </source>
</evidence>
<sequence>MRSREVILLIEADGWYEVEVKGSHHQFRHPFKKGRVTVPHPKSDLPKGTVHSILKQAGLKQSSGFGSSNISGDAQ</sequence>
<dbReference type="AlphaFoldDB" id="A0A2S3WWC9"/>
<keyword evidence="6" id="KW-0694">RNA-binding</keyword>
<organism evidence="8 9">
    <name type="scientific">Pseudomonas putida</name>
    <name type="common">Arthrobacter siderocapsulatus</name>
    <dbReference type="NCBI Taxonomy" id="303"/>
    <lineage>
        <taxon>Bacteria</taxon>
        <taxon>Pseudomonadati</taxon>
        <taxon>Pseudomonadota</taxon>
        <taxon>Gammaproteobacteria</taxon>
        <taxon>Pseudomonadales</taxon>
        <taxon>Pseudomonadaceae</taxon>
        <taxon>Pseudomonas</taxon>
    </lineage>
</organism>
<reference evidence="8 9" key="2">
    <citation type="submission" date="2018-03" db="EMBL/GenBank/DDBJ databases">
        <title>Draft genome of Pseudomonas putida strain KH-21-114.</title>
        <authorList>
            <person name="Yoshizawa S."/>
            <person name="Khan N.H."/>
            <person name="Nishimura M."/>
            <person name="Chiura H.X."/>
            <person name="Ogura Y."/>
            <person name="Hayashi T."/>
            <person name="Kogure K."/>
        </authorList>
    </citation>
    <scope>NUCLEOTIDE SEQUENCE [LARGE SCALE GENOMIC DNA]</scope>
    <source>
        <strain evidence="8 9">KH-21-114</strain>
    </source>
</reference>
<dbReference type="OrthoDB" id="9811409at2"/>
<dbReference type="InterPro" id="IPR038570">
    <property type="entry name" value="HicA_sf"/>
</dbReference>
<dbReference type="Pfam" id="PF07927">
    <property type="entry name" value="HicA_toxin"/>
    <property type="match status" value="1"/>
</dbReference>
<dbReference type="PANTHER" id="PTHR34873:SF3">
    <property type="entry name" value="ADDICTION MODULE TOXIN, HICA FAMILY"/>
    <property type="match status" value="1"/>
</dbReference>
<evidence type="ECO:0000256" key="1">
    <source>
        <dbReference type="ARBA" id="ARBA00006620"/>
    </source>
</evidence>
<dbReference type="SUPFAM" id="SSF54786">
    <property type="entry name" value="YcfA/nrd intein domain"/>
    <property type="match status" value="1"/>
</dbReference>
<evidence type="ECO:0000313" key="8">
    <source>
        <dbReference type="EMBL" id="POG05615.1"/>
    </source>
</evidence>
<protein>
    <submittedName>
        <fullName evidence="8">Addiction module toxin, HicA family</fullName>
    </submittedName>
</protein>
<dbReference type="Gene3D" id="3.30.920.30">
    <property type="entry name" value="Hypothetical protein"/>
    <property type="match status" value="1"/>
</dbReference>
<dbReference type="GO" id="GO:0016787">
    <property type="term" value="F:hydrolase activity"/>
    <property type="evidence" value="ECO:0007669"/>
    <property type="project" value="UniProtKB-KW"/>
</dbReference>
<keyword evidence="4" id="KW-0255">Endonuclease</keyword>
<evidence type="ECO:0000256" key="4">
    <source>
        <dbReference type="ARBA" id="ARBA00022759"/>
    </source>
</evidence>
<proteinExistence type="inferred from homology"/>
<evidence type="ECO:0000256" key="2">
    <source>
        <dbReference type="ARBA" id="ARBA00022649"/>
    </source>
</evidence>
<dbReference type="RefSeq" id="WP_103448985.1">
    <property type="nucleotide sequence ID" value="NZ_MINH01000021.1"/>
</dbReference>
<comment type="similarity">
    <text evidence="1">Belongs to the HicA mRNA interferase family.</text>
</comment>
<keyword evidence="2" id="KW-1277">Toxin-antitoxin system</keyword>
<dbReference type="InterPro" id="IPR012933">
    <property type="entry name" value="HicA_mRNA_interferase"/>
</dbReference>
<comment type="caution">
    <text evidence="8">The sequence shown here is derived from an EMBL/GenBank/DDBJ whole genome shotgun (WGS) entry which is preliminary data.</text>
</comment>
<reference evidence="8 9" key="1">
    <citation type="submission" date="2016-08" db="EMBL/GenBank/DDBJ databases">
        <authorList>
            <person name="Seilhamer J.J."/>
        </authorList>
    </citation>
    <scope>NUCLEOTIDE SEQUENCE [LARGE SCALE GENOMIC DNA]</scope>
    <source>
        <strain evidence="8 9">KH-21-114</strain>
    </source>
</reference>
<gene>
    <name evidence="8" type="ORF">BGP84_22375</name>
</gene>
<dbReference type="PANTHER" id="PTHR34873">
    <property type="entry name" value="SSR1766 PROTEIN"/>
    <property type="match status" value="1"/>
</dbReference>
<accession>A0A2S3WWC9</accession>
<dbReference type="Proteomes" id="UP000237230">
    <property type="component" value="Unassembled WGS sequence"/>
</dbReference>
<dbReference type="EMBL" id="MINH01000021">
    <property type="protein sequence ID" value="POG05615.1"/>
    <property type="molecule type" value="Genomic_DNA"/>
</dbReference>
<dbReference type="GO" id="GO:0004519">
    <property type="term" value="F:endonuclease activity"/>
    <property type="evidence" value="ECO:0007669"/>
    <property type="project" value="UniProtKB-KW"/>
</dbReference>
<evidence type="ECO:0000313" key="9">
    <source>
        <dbReference type="Proteomes" id="UP000237230"/>
    </source>
</evidence>
<dbReference type="GO" id="GO:0003729">
    <property type="term" value="F:mRNA binding"/>
    <property type="evidence" value="ECO:0007669"/>
    <property type="project" value="InterPro"/>
</dbReference>
<evidence type="ECO:0000256" key="5">
    <source>
        <dbReference type="ARBA" id="ARBA00022801"/>
    </source>
</evidence>
<name>A0A2S3WWC9_PSEPU</name>
<keyword evidence="7" id="KW-0346">Stress response</keyword>